<feature type="transmembrane region" description="Helical" evidence="1">
    <location>
        <begin position="55"/>
        <end position="73"/>
    </location>
</feature>
<dbReference type="Proteomes" id="UP000032120">
    <property type="component" value="Unassembled WGS sequence"/>
</dbReference>
<evidence type="ECO:0000313" key="2">
    <source>
        <dbReference type="EMBL" id="KIP52723.1"/>
    </source>
</evidence>
<dbReference type="AlphaFoldDB" id="A0A0D0ITA5"/>
<accession>A0A0D0ITA5</accession>
<comment type="caution">
    <text evidence="2">The sequence shown here is derived from an EMBL/GenBank/DDBJ whole genome shotgun (WGS) entry which is preliminary data.</text>
</comment>
<keyword evidence="1" id="KW-0812">Transmembrane</keyword>
<keyword evidence="3" id="KW-1185">Reference proteome</keyword>
<evidence type="ECO:0000256" key="1">
    <source>
        <dbReference type="SAM" id="Phobius"/>
    </source>
</evidence>
<reference evidence="2 3" key="1">
    <citation type="submission" date="2015-01" db="EMBL/GenBank/DDBJ databases">
        <title>Draft genome sequence of Leucobacter komagatae strain VKM ST2845.</title>
        <authorList>
            <person name="Karlyshev A.V."/>
            <person name="Kudryashova E.B."/>
        </authorList>
    </citation>
    <scope>NUCLEOTIDE SEQUENCE [LARGE SCALE GENOMIC DNA]</scope>
    <source>
        <strain evidence="2 3">VKM ST2845</strain>
    </source>
</reference>
<protein>
    <submittedName>
        <fullName evidence="2">Uncharacterized protein</fullName>
    </submittedName>
</protein>
<organism evidence="2 3">
    <name type="scientific">Leucobacter komagatae</name>
    <dbReference type="NCBI Taxonomy" id="55969"/>
    <lineage>
        <taxon>Bacteria</taxon>
        <taxon>Bacillati</taxon>
        <taxon>Actinomycetota</taxon>
        <taxon>Actinomycetes</taxon>
        <taxon>Micrococcales</taxon>
        <taxon>Microbacteriaceae</taxon>
        <taxon>Leucobacter</taxon>
    </lineage>
</organism>
<keyword evidence="1" id="KW-0472">Membrane</keyword>
<gene>
    <name evidence="2" type="ORF">SD72_07070</name>
</gene>
<evidence type="ECO:0000313" key="3">
    <source>
        <dbReference type="Proteomes" id="UP000032120"/>
    </source>
</evidence>
<dbReference type="EMBL" id="JXSQ01000007">
    <property type="protein sequence ID" value="KIP52723.1"/>
    <property type="molecule type" value="Genomic_DNA"/>
</dbReference>
<dbReference type="RefSeq" id="WP_042543749.1">
    <property type="nucleotide sequence ID" value="NZ_JXSQ01000007.1"/>
</dbReference>
<keyword evidence="1" id="KW-1133">Transmembrane helix</keyword>
<dbReference type="OrthoDB" id="5083799at2"/>
<name>A0A0D0ITA5_9MICO</name>
<sequence length="92" mass="9686">MITSTALTVRANRGRRIPLLGWPDPIPAHSLWTQAIGIALVLAAGTMVAREIAPWNLVALALTSPVALIMLVTHNRALASQGAVDATAESRP</sequence>
<proteinExistence type="predicted"/>